<proteinExistence type="predicted"/>
<keyword evidence="1" id="KW-0175">Coiled coil</keyword>
<dbReference type="VEuPathDB" id="TrichDB:TVAG_170130"/>
<accession>A2DPF6</accession>
<reference evidence="2" key="1">
    <citation type="submission" date="2006-10" db="EMBL/GenBank/DDBJ databases">
        <authorList>
            <person name="Amadeo P."/>
            <person name="Zhao Q."/>
            <person name="Wortman J."/>
            <person name="Fraser-Liggett C."/>
            <person name="Carlton J."/>
        </authorList>
    </citation>
    <scope>NUCLEOTIDE SEQUENCE</scope>
    <source>
        <strain evidence="2">G3</strain>
    </source>
</reference>
<dbReference type="Proteomes" id="UP000001542">
    <property type="component" value="Unassembled WGS sequence"/>
</dbReference>
<dbReference type="VEuPathDB" id="TrichDB:TVAGG3_0680790"/>
<reference evidence="2" key="2">
    <citation type="journal article" date="2007" name="Science">
        <title>Draft genome sequence of the sexually transmitted pathogen Trichomonas vaginalis.</title>
        <authorList>
            <person name="Carlton J.M."/>
            <person name="Hirt R.P."/>
            <person name="Silva J.C."/>
            <person name="Delcher A.L."/>
            <person name="Schatz M."/>
            <person name="Zhao Q."/>
            <person name="Wortman J.R."/>
            <person name="Bidwell S.L."/>
            <person name="Alsmark U.C.M."/>
            <person name="Besteiro S."/>
            <person name="Sicheritz-Ponten T."/>
            <person name="Noel C.J."/>
            <person name="Dacks J.B."/>
            <person name="Foster P.G."/>
            <person name="Simillion C."/>
            <person name="Van de Peer Y."/>
            <person name="Miranda-Saavedra D."/>
            <person name="Barton G.J."/>
            <person name="Westrop G.D."/>
            <person name="Mueller S."/>
            <person name="Dessi D."/>
            <person name="Fiori P.L."/>
            <person name="Ren Q."/>
            <person name="Paulsen I."/>
            <person name="Zhang H."/>
            <person name="Bastida-Corcuera F.D."/>
            <person name="Simoes-Barbosa A."/>
            <person name="Brown M.T."/>
            <person name="Hayes R.D."/>
            <person name="Mukherjee M."/>
            <person name="Okumura C.Y."/>
            <person name="Schneider R."/>
            <person name="Smith A.J."/>
            <person name="Vanacova S."/>
            <person name="Villalvazo M."/>
            <person name="Haas B.J."/>
            <person name="Pertea M."/>
            <person name="Feldblyum T.V."/>
            <person name="Utterback T.R."/>
            <person name="Shu C.L."/>
            <person name="Osoegawa K."/>
            <person name="de Jong P.J."/>
            <person name="Hrdy I."/>
            <person name="Horvathova L."/>
            <person name="Zubacova Z."/>
            <person name="Dolezal P."/>
            <person name="Malik S.B."/>
            <person name="Logsdon J.M. Jr."/>
            <person name="Henze K."/>
            <person name="Gupta A."/>
            <person name="Wang C.C."/>
            <person name="Dunne R.L."/>
            <person name="Upcroft J.A."/>
            <person name="Upcroft P."/>
            <person name="White O."/>
            <person name="Salzberg S.L."/>
            <person name="Tang P."/>
            <person name="Chiu C.-H."/>
            <person name="Lee Y.-S."/>
            <person name="Embley T.M."/>
            <person name="Coombs G.H."/>
            <person name="Mottram J.C."/>
            <person name="Tachezy J."/>
            <person name="Fraser-Liggett C.M."/>
            <person name="Johnson P.J."/>
        </authorList>
    </citation>
    <scope>NUCLEOTIDE SEQUENCE [LARGE SCALE GENOMIC DNA]</scope>
    <source>
        <strain evidence="2">G3</strain>
    </source>
</reference>
<organism evidence="2 3">
    <name type="scientific">Trichomonas vaginalis (strain ATCC PRA-98 / G3)</name>
    <dbReference type="NCBI Taxonomy" id="412133"/>
    <lineage>
        <taxon>Eukaryota</taxon>
        <taxon>Metamonada</taxon>
        <taxon>Parabasalia</taxon>
        <taxon>Trichomonadida</taxon>
        <taxon>Trichomonadidae</taxon>
        <taxon>Trichomonas</taxon>
    </lineage>
</organism>
<dbReference type="SMR" id="A2DPF6"/>
<evidence type="ECO:0000256" key="1">
    <source>
        <dbReference type="SAM" id="Coils"/>
    </source>
</evidence>
<dbReference type="RefSeq" id="XP_001329835.1">
    <property type="nucleotide sequence ID" value="XM_001329800.1"/>
</dbReference>
<gene>
    <name evidence="2" type="ORF">TVAG_170130</name>
</gene>
<protein>
    <submittedName>
        <fullName evidence="2">Uncharacterized protein</fullName>
    </submittedName>
</protein>
<dbReference type="EMBL" id="DS113227">
    <property type="protein sequence ID" value="EAY17700.1"/>
    <property type="molecule type" value="Genomic_DNA"/>
</dbReference>
<dbReference type="KEGG" id="tva:4775719"/>
<dbReference type="InParanoid" id="A2DPF6"/>
<evidence type="ECO:0000313" key="2">
    <source>
        <dbReference type="EMBL" id="EAY17700.1"/>
    </source>
</evidence>
<sequence length="186" mass="21638">MDLKILAEAALQQQKKITRIDPKTYEAQLDILHDLYQSNETEQIEKRIQEIDKEIADCQMKITRYQNSFLELLQNTTPESIAEENKEIASDTLKFAFNEVNNQINSLCQMSVDSEVLDVPITAVYDIENQIIQIIEQFKEEGSFRESEGQLEKWRNRLEEHNQKVLGFLSSSFHQNDSSDSSDDNF</sequence>
<name>A2DPF6_TRIV3</name>
<feature type="coiled-coil region" evidence="1">
    <location>
        <begin position="41"/>
        <end position="68"/>
    </location>
</feature>
<evidence type="ECO:0000313" key="3">
    <source>
        <dbReference type="Proteomes" id="UP000001542"/>
    </source>
</evidence>
<keyword evidence="3" id="KW-1185">Reference proteome</keyword>
<dbReference type="AlphaFoldDB" id="A2DPF6"/>